<accession>A0A396JAF6</accession>
<dbReference type="Gramene" id="rna9950">
    <property type="protein sequence ID" value="RHN74024.1"/>
    <property type="gene ID" value="gene9950"/>
</dbReference>
<protein>
    <submittedName>
        <fullName evidence="1">Uncharacterized protein</fullName>
    </submittedName>
</protein>
<organism evidence="1">
    <name type="scientific">Medicago truncatula</name>
    <name type="common">Barrel medic</name>
    <name type="synonym">Medicago tribuloides</name>
    <dbReference type="NCBI Taxonomy" id="3880"/>
    <lineage>
        <taxon>Eukaryota</taxon>
        <taxon>Viridiplantae</taxon>
        <taxon>Streptophyta</taxon>
        <taxon>Embryophyta</taxon>
        <taxon>Tracheophyta</taxon>
        <taxon>Spermatophyta</taxon>
        <taxon>Magnoliopsida</taxon>
        <taxon>eudicotyledons</taxon>
        <taxon>Gunneridae</taxon>
        <taxon>Pentapetalae</taxon>
        <taxon>rosids</taxon>
        <taxon>fabids</taxon>
        <taxon>Fabales</taxon>
        <taxon>Fabaceae</taxon>
        <taxon>Papilionoideae</taxon>
        <taxon>50 kb inversion clade</taxon>
        <taxon>NPAAA clade</taxon>
        <taxon>Hologalegina</taxon>
        <taxon>IRL clade</taxon>
        <taxon>Trifolieae</taxon>
        <taxon>Medicago</taxon>
    </lineage>
</organism>
<comment type="caution">
    <text evidence="1">The sequence shown here is derived from an EMBL/GenBank/DDBJ whole genome shotgun (WGS) entry which is preliminary data.</text>
</comment>
<reference evidence="1" key="1">
    <citation type="journal article" date="2018" name="Nat. Plants">
        <title>Whole-genome landscape of Medicago truncatula symbiotic genes.</title>
        <authorList>
            <person name="Pecrix Y."/>
            <person name="Gamas P."/>
            <person name="Carrere S."/>
        </authorList>
    </citation>
    <scope>NUCLEOTIDE SEQUENCE</scope>
    <source>
        <tissue evidence="1">Leaves</tissue>
    </source>
</reference>
<sequence>MSALYCDNSSDDSVLLSARFRSRVIPLTSSFCDVSGCKWRKFCCRRFTALLSQFGADPAPAPVNGFFFLVCFTSATLRVENFGGKIVG</sequence>
<dbReference type="EMBL" id="PSQE01000002">
    <property type="protein sequence ID" value="RHN74024.1"/>
    <property type="molecule type" value="Genomic_DNA"/>
</dbReference>
<proteinExistence type="predicted"/>
<gene>
    <name evidence="1" type="ORF">MtrunA17_Chr2g0305091</name>
</gene>
<name>A0A396JAF6_MEDTR</name>
<evidence type="ECO:0000313" key="1">
    <source>
        <dbReference type="EMBL" id="RHN74024.1"/>
    </source>
</evidence>
<dbReference type="Proteomes" id="UP000265566">
    <property type="component" value="Chromosome 2"/>
</dbReference>
<dbReference type="AlphaFoldDB" id="A0A396JAF6"/>